<accession>A0A6J4JY37</accession>
<dbReference type="GO" id="GO:0006635">
    <property type="term" value="P:fatty acid beta-oxidation"/>
    <property type="evidence" value="ECO:0007669"/>
    <property type="project" value="TreeGrafter"/>
</dbReference>
<dbReference type="CDD" id="cd06558">
    <property type="entry name" value="crotonase-like"/>
    <property type="match status" value="1"/>
</dbReference>
<sequence>MTDLAPPALIRLDEQGGGVALLTLSDPDRRNAMTAEMGAVLSGTLAELGARPDVRVVVLTGAGPAFSGGGDLGMLADKVARAKAGQDQTASMRRFYEAFLTVAEAPFPVLAAVNGHAVGAGACVAMACDLAIVSATAKIGFNFTKLGIHPGMGGSWTLPRLVGPQRAAELLYTGRLVTGEQAAAYGMALEAVPAAEVLPRTLALAAEIAAGAPQPLRQLKRSLAGSATRTLVEQLEVEASAQAENYRSEDVEEGLRAARERRAPVFRGR</sequence>
<comment type="catalytic activity">
    <reaction evidence="5">
        <text>a (3S)-3-hydroxyacyl-CoA = a (2E)-enoyl-CoA + H2O</text>
        <dbReference type="Rhea" id="RHEA:16105"/>
        <dbReference type="ChEBI" id="CHEBI:15377"/>
        <dbReference type="ChEBI" id="CHEBI:57318"/>
        <dbReference type="ChEBI" id="CHEBI:58856"/>
        <dbReference type="EC" id="4.2.1.17"/>
    </reaction>
</comment>
<proteinExistence type="inferred from homology"/>
<dbReference type="InterPro" id="IPR018376">
    <property type="entry name" value="Enoyl-CoA_hyd/isom_CS"/>
</dbReference>
<comment type="similarity">
    <text evidence="2 7">Belongs to the enoyl-CoA hydratase/isomerase family.</text>
</comment>
<evidence type="ECO:0000256" key="6">
    <source>
        <dbReference type="ARBA" id="ARBA00023717"/>
    </source>
</evidence>
<dbReference type="PANTHER" id="PTHR11941:SF133">
    <property type="entry name" value="1,2-EPOXYPHENYLACETYL-COA ISOMERASE"/>
    <property type="match status" value="1"/>
</dbReference>
<dbReference type="PROSITE" id="PS00166">
    <property type="entry name" value="ENOYL_COA_HYDRATASE"/>
    <property type="match status" value="1"/>
</dbReference>
<evidence type="ECO:0000313" key="8">
    <source>
        <dbReference type="EMBL" id="CAA9290569.1"/>
    </source>
</evidence>
<keyword evidence="3" id="KW-0276">Fatty acid metabolism</keyword>
<name>A0A6J4JY37_9ACTN</name>
<dbReference type="SUPFAM" id="SSF52096">
    <property type="entry name" value="ClpP/crotonase"/>
    <property type="match status" value="1"/>
</dbReference>
<organism evidence="8">
    <name type="scientific">uncultured Mycobacteriales bacterium</name>
    <dbReference type="NCBI Taxonomy" id="581187"/>
    <lineage>
        <taxon>Bacteria</taxon>
        <taxon>Bacillati</taxon>
        <taxon>Actinomycetota</taxon>
        <taxon>Actinomycetes</taxon>
        <taxon>Mycobacteriales</taxon>
        <taxon>environmental samples</taxon>
    </lineage>
</organism>
<dbReference type="PANTHER" id="PTHR11941">
    <property type="entry name" value="ENOYL-COA HYDRATASE-RELATED"/>
    <property type="match status" value="1"/>
</dbReference>
<dbReference type="Gene3D" id="1.10.12.10">
    <property type="entry name" value="Lyase 2-enoyl-coa Hydratase, Chain A, domain 2"/>
    <property type="match status" value="1"/>
</dbReference>
<evidence type="ECO:0000256" key="3">
    <source>
        <dbReference type="ARBA" id="ARBA00022832"/>
    </source>
</evidence>
<dbReference type="EMBL" id="CADCTP010000413">
    <property type="protein sequence ID" value="CAA9290569.1"/>
    <property type="molecule type" value="Genomic_DNA"/>
</dbReference>
<protein>
    <submittedName>
        <fullName evidence="8">Enoyl-CoA hydratase</fullName>
        <ecNumber evidence="8">4.2.1.17</ecNumber>
    </submittedName>
</protein>
<evidence type="ECO:0000256" key="7">
    <source>
        <dbReference type="RuleBase" id="RU003707"/>
    </source>
</evidence>
<dbReference type="EC" id="4.2.1.17" evidence="8"/>
<evidence type="ECO:0000256" key="1">
    <source>
        <dbReference type="ARBA" id="ARBA00002994"/>
    </source>
</evidence>
<evidence type="ECO:0000256" key="4">
    <source>
        <dbReference type="ARBA" id="ARBA00023239"/>
    </source>
</evidence>
<dbReference type="Pfam" id="PF00378">
    <property type="entry name" value="ECH_1"/>
    <property type="match status" value="1"/>
</dbReference>
<dbReference type="InterPro" id="IPR029045">
    <property type="entry name" value="ClpP/crotonase-like_dom_sf"/>
</dbReference>
<comment type="function">
    <text evidence="1">Could possibly oxidize fatty acids using specific components.</text>
</comment>
<evidence type="ECO:0000256" key="2">
    <source>
        <dbReference type="ARBA" id="ARBA00005254"/>
    </source>
</evidence>
<comment type="catalytic activity">
    <reaction evidence="6">
        <text>a 4-saturated-(3S)-3-hydroxyacyl-CoA = a (3E)-enoyl-CoA + H2O</text>
        <dbReference type="Rhea" id="RHEA:20724"/>
        <dbReference type="ChEBI" id="CHEBI:15377"/>
        <dbReference type="ChEBI" id="CHEBI:58521"/>
        <dbReference type="ChEBI" id="CHEBI:137480"/>
        <dbReference type="EC" id="4.2.1.17"/>
    </reaction>
</comment>
<dbReference type="GO" id="GO:0004300">
    <property type="term" value="F:enoyl-CoA hydratase activity"/>
    <property type="evidence" value="ECO:0007669"/>
    <property type="project" value="UniProtKB-EC"/>
</dbReference>
<dbReference type="Gene3D" id="3.90.226.10">
    <property type="entry name" value="2-enoyl-CoA Hydratase, Chain A, domain 1"/>
    <property type="match status" value="1"/>
</dbReference>
<keyword evidence="4 8" id="KW-0456">Lyase</keyword>
<dbReference type="AlphaFoldDB" id="A0A6J4JY37"/>
<evidence type="ECO:0000256" key="5">
    <source>
        <dbReference type="ARBA" id="ARBA00023709"/>
    </source>
</evidence>
<dbReference type="InterPro" id="IPR001753">
    <property type="entry name" value="Enoyl-CoA_hydra/iso"/>
</dbReference>
<dbReference type="InterPro" id="IPR014748">
    <property type="entry name" value="Enoyl-CoA_hydra_C"/>
</dbReference>
<reference evidence="8" key="1">
    <citation type="submission" date="2020-02" db="EMBL/GenBank/DDBJ databases">
        <authorList>
            <person name="Meier V. D."/>
        </authorList>
    </citation>
    <scope>NUCLEOTIDE SEQUENCE</scope>
    <source>
        <strain evidence="8">AVDCRST_MAG41</strain>
    </source>
</reference>
<keyword evidence="3" id="KW-0443">Lipid metabolism</keyword>
<gene>
    <name evidence="8" type="ORF">AVDCRST_MAG41-4323</name>
</gene>